<organism evidence="2 3">
    <name type="scientific">Myroides marinus</name>
    <dbReference type="NCBI Taxonomy" id="703342"/>
    <lineage>
        <taxon>Bacteria</taxon>
        <taxon>Pseudomonadati</taxon>
        <taxon>Bacteroidota</taxon>
        <taxon>Flavobacteriia</taxon>
        <taxon>Flavobacteriales</taxon>
        <taxon>Flavobacteriaceae</taxon>
        <taxon>Myroides</taxon>
    </lineage>
</organism>
<evidence type="ECO:0000256" key="1">
    <source>
        <dbReference type="SAM" id="Phobius"/>
    </source>
</evidence>
<gene>
    <name evidence="2" type="ORF">AV926_12050</name>
</gene>
<keyword evidence="1" id="KW-0812">Transmembrane</keyword>
<sequence length="126" mass="14623">MENKKEDSIIPYSPNFFIVAISFYTILFWHFTESNAQVVGKWIERIMSGESASMEALMFKIVLLSVLYYVAITLYAVVYFGIGFLLRHFLCRGKNFRLIVLILLIILSVIIGLLFELDLKYAIRNI</sequence>
<dbReference type="RefSeq" id="WP_038987691.1">
    <property type="nucleotide sequence ID" value="NZ_JACAJN010000004.1"/>
</dbReference>
<dbReference type="EMBL" id="LQNU01000063">
    <property type="protein sequence ID" value="KZE78705.1"/>
    <property type="molecule type" value="Genomic_DNA"/>
</dbReference>
<feature type="transmembrane region" description="Helical" evidence="1">
    <location>
        <begin position="12"/>
        <end position="31"/>
    </location>
</feature>
<protein>
    <submittedName>
        <fullName evidence="2">Uncharacterized protein</fullName>
    </submittedName>
</protein>
<accession>A0A161SDJ3</accession>
<dbReference type="AlphaFoldDB" id="A0A161SDJ3"/>
<dbReference type="Proteomes" id="UP000076630">
    <property type="component" value="Unassembled WGS sequence"/>
</dbReference>
<evidence type="ECO:0000313" key="3">
    <source>
        <dbReference type="Proteomes" id="UP000076630"/>
    </source>
</evidence>
<keyword evidence="3" id="KW-1185">Reference proteome</keyword>
<keyword evidence="1" id="KW-1133">Transmembrane helix</keyword>
<keyword evidence="1" id="KW-0472">Membrane</keyword>
<feature type="transmembrane region" description="Helical" evidence="1">
    <location>
        <begin position="98"/>
        <end position="115"/>
    </location>
</feature>
<evidence type="ECO:0000313" key="2">
    <source>
        <dbReference type="EMBL" id="KZE78705.1"/>
    </source>
</evidence>
<reference evidence="2 3" key="1">
    <citation type="submission" date="2016-01" db="EMBL/GenBank/DDBJ databases">
        <title>Whole genome sequencing of Myroides marinus L41.</title>
        <authorList>
            <person name="Hong K.W."/>
        </authorList>
    </citation>
    <scope>NUCLEOTIDE SEQUENCE [LARGE SCALE GENOMIC DNA]</scope>
    <source>
        <strain evidence="2 3">L41</strain>
    </source>
</reference>
<comment type="caution">
    <text evidence="2">The sequence shown here is derived from an EMBL/GenBank/DDBJ whole genome shotgun (WGS) entry which is preliminary data.</text>
</comment>
<name>A0A161SDJ3_9FLAO</name>
<feature type="transmembrane region" description="Helical" evidence="1">
    <location>
        <begin position="61"/>
        <end position="86"/>
    </location>
</feature>
<proteinExistence type="predicted"/>